<accession>U9SQK8</accession>
<protein>
    <submittedName>
        <fullName evidence="1">Uncharacterized protein</fullName>
    </submittedName>
</protein>
<dbReference type="EMBL" id="KI298971">
    <property type="protein sequence ID" value="ERZ98184.1"/>
    <property type="molecule type" value="Genomic_DNA"/>
</dbReference>
<evidence type="ECO:0000313" key="1">
    <source>
        <dbReference type="EMBL" id="ERZ98184.1"/>
    </source>
</evidence>
<proteinExistence type="predicted"/>
<gene>
    <name evidence="1" type="ORF">GLOINDRAFT_339768</name>
</gene>
<dbReference type="HOGENOM" id="CLU_3069924_0_0_1"/>
<name>U9SQK8_RHIID</name>
<dbReference type="AlphaFoldDB" id="U9SQK8"/>
<sequence length="53" mass="5972">MASKFLMLGAVLFWFISFNLLLISENSSYSFEIISSRSSLAGNNLLYSLCGWE</sequence>
<reference evidence="1" key="1">
    <citation type="submission" date="2013-07" db="EMBL/GenBank/DDBJ databases">
        <title>The genome of an arbuscular mycorrhizal fungus provides insights into the evolution of the oldest plant symbiosis.</title>
        <authorList>
            <consortium name="DOE Joint Genome Institute"/>
            <person name="Tisserant E."/>
            <person name="Malbreil M."/>
            <person name="Kuo A."/>
            <person name="Kohler A."/>
            <person name="Symeonidi A."/>
            <person name="Balestrini R."/>
            <person name="Charron P."/>
            <person name="Duensing N."/>
            <person name="Frei-dit-Frey N."/>
            <person name="Gianinazzi-Pearson V."/>
            <person name="Gilbert B."/>
            <person name="Handa Y."/>
            <person name="Hijri M."/>
            <person name="Kaul R."/>
            <person name="Kawaguchi M."/>
            <person name="Krajinski F."/>
            <person name="Lammers P."/>
            <person name="Lapierre D."/>
            <person name="Masclaux F.G."/>
            <person name="Murat C."/>
            <person name="Morin E."/>
            <person name="Ndikumana S."/>
            <person name="Pagni M."/>
            <person name="Petitpierre D."/>
            <person name="Requena N."/>
            <person name="Rosikiewicz P."/>
            <person name="Riley R."/>
            <person name="Saito K."/>
            <person name="San Clemente H."/>
            <person name="Shapiro H."/>
            <person name="van Tuinen D."/>
            <person name="Becard G."/>
            <person name="Bonfante P."/>
            <person name="Paszkowski U."/>
            <person name="Shachar-Hill Y."/>
            <person name="Young J.P."/>
            <person name="Sanders I.R."/>
            <person name="Henrissat B."/>
            <person name="Rensing S.A."/>
            <person name="Grigoriev I.V."/>
            <person name="Corradi N."/>
            <person name="Roux C."/>
            <person name="Martin F."/>
        </authorList>
    </citation>
    <scope>NUCLEOTIDE SEQUENCE</scope>
    <source>
        <strain evidence="1">DAOM 197198</strain>
    </source>
</reference>
<organism evidence="1">
    <name type="scientific">Rhizophagus irregularis (strain DAOM 181602 / DAOM 197198 / MUCL 43194)</name>
    <name type="common">Arbuscular mycorrhizal fungus</name>
    <name type="synonym">Glomus intraradices</name>
    <dbReference type="NCBI Taxonomy" id="747089"/>
    <lineage>
        <taxon>Eukaryota</taxon>
        <taxon>Fungi</taxon>
        <taxon>Fungi incertae sedis</taxon>
        <taxon>Mucoromycota</taxon>
        <taxon>Glomeromycotina</taxon>
        <taxon>Glomeromycetes</taxon>
        <taxon>Glomerales</taxon>
        <taxon>Glomeraceae</taxon>
        <taxon>Rhizophagus</taxon>
    </lineage>
</organism>